<dbReference type="InterPro" id="IPR025161">
    <property type="entry name" value="IS402-like_dom"/>
</dbReference>
<organism evidence="3 4">
    <name type="scientific">Paraburkholderia dinghuensis</name>
    <dbReference type="NCBI Taxonomy" id="2305225"/>
    <lineage>
        <taxon>Bacteria</taxon>
        <taxon>Pseudomonadati</taxon>
        <taxon>Pseudomonadota</taxon>
        <taxon>Betaproteobacteria</taxon>
        <taxon>Burkholderiales</taxon>
        <taxon>Burkholderiaceae</taxon>
        <taxon>Paraburkholderia</taxon>
    </lineage>
</organism>
<reference evidence="3 4" key="1">
    <citation type="submission" date="2018-11" db="EMBL/GenBank/DDBJ databases">
        <title>Paraburkholderia sp. DHOA04, isolated from soil.</title>
        <authorList>
            <person name="Gao Z.-H."/>
            <person name="Qiu L.-H."/>
            <person name="Fu J.-C."/>
        </authorList>
    </citation>
    <scope>NUCLEOTIDE SEQUENCE [LARGE SCALE GENOMIC DNA]</scope>
    <source>
        <strain evidence="3 4">DHOA04</strain>
    </source>
</reference>
<evidence type="ECO:0000256" key="1">
    <source>
        <dbReference type="SAM" id="MobiDB-lite"/>
    </source>
</evidence>
<evidence type="ECO:0000259" key="2">
    <source>
        <dbReference type="Pfam" id="PF13340"/>
    </source>
</evidence>
<gene>
    <name evidence="3" type="ORF">D1Y85_23570</name>
</gene>
<dbReference type="AlphaFoldDB" id="A0A3N6MJT2"/>
<keyword evidence="4" id="KW-1185">Reference proteome</keyword>
<protein>
    <submittedName>
        <fullName evidence="3">Transposase</fullName>
    </submittedName>
</protein>
<dbReference type="Proteomes" id="UP000272778">
    <property type="component" value="Unassembled WGS sequence"/>
</dbReference>
<name>A0A3N6MJT2_9BURK</name>
<dbReference type="Pfam" id="PF13340">
    <property type="entry name" value="DUF4096"/>
    <property type="match status" value="1"/>
</dbReference>
<accession>A0A3N6MJT2</accession>
<evidence type="ECO:0000313" key="4">
    <source>
        <dbReference type="Proteomes" id="UP000272778"/>
    </source>
</evidence>
<dbReference type="EMBL" id="RQIS01000022">
    <property type="protein sequence ID" value="RQH01575.1"/>
    <property type="molecule type" value="Genomic_DNA"/>
</dbReference>
<feature type="domain" description="Insertion element IS402-like" evidence="2">
    <location>
        <begin position="43"/>
        <end position="119"/>
    </location>
</feature>
<comment type="caution">
    <text evidence="3">The sequence shown here is derived from an EMBL/GenBank/DDBJ whole genome shotgun (WGS) entry which is preliminary data.</text>
</comment>
<feature type="region of interest" description="Disordered" evidence="1">
    <location>
        <begin position="1"/>
        <end position="25"/>
    </location>
</feature>
<dbReference type="RefSeq" id="WP_124153491.1">
    <property type="nucleotide sequence ID" value="NZ_RQIS01000022.1"/>
</dbReference>
<proteinExistence type="predicted"/>
<dbReference type="OrthoDB" id="5524851at2"/>
<evidence type="ECO:0000313" key="3">
    <source>
        <dbReference type="EMBL" id="RQH01575.1"/>
    </source>
</evidence>
<sequence length="205" mass="22939">MRLPVSGYGQGDPGSDGSTGESSRPGLSLLGAVDTNALNFVRMTSEQWGLVVELYPFLQPRRNRGRGRPPVDARAVLDAVIWVICRDTAWHSLVGTGYPPHQTCHRYFRIWYQCGLIEVVLNCLFGQKTCAYLLHKAEARMRGRVKKPQWSYPCWSTDVREESCGGTHDAEVPPATKVAIATRCVDSVTDQEAPAPWPKWKLNLR</sequence>